<proteinExistence type="predicted"/>
<dbReference type="EMBL" id="JMQC01000011">
    <property type="protein sequence ID" value="KFM95204.1"/>
    <property type="molecule type" value="Genomic_DNA"/>
</dbReference>
<accession>A0A090Y9Q4</accession>
<name>A0A090Y9Q4_9BACI</name>
<keyword evidence="1" id="KW-1133">Transmembrane helix</keyword>
<organism evidence="2 3">
    <name type="scientific">Bacillus clarus</name>
    <dbReference type="NCBI Taxonomy" id="2338372"/>
    <lineage>
        <taxon>Bacteria</taxon>
        <taxon>Bacillati</taxon>
        <taxon>Bacillota</taxon>
        <taxon>Bacilli</taxon>
        <taxon>Bacillales</taxon>
        <taxon>Bacillaceae</taxon>
        <taxon>Bacillus</taxon>
        <taxon>Bacillus cereus group</taxon>
    </lineage>
</organism>
<keyword evidence="1" id="KW-0472">Membrane</keyword>
<protein>
    <submittedName>
        <fullName evidence="2">Uncharacterized protein</fullName>
    </submittedName>
</protein>
<keyword evidence="1" id="KW-0812">Transmembrane</keyword>
<dbReference type="Proteomes" id="UP000029389">
    <property type="component" value="Unassembled WGS sequence"/>
</dbReference>
<sequence>MSRRKTISILLLLSIIAFDIFWFWLDRNEYYFFFLNSTGYDIISKYFKQTFG</sequence>
<reference evidence="2 3" key="1">
    <citation type="submission" date="2014-04" db="EMBL/GenBank/DDBJ databases">
        <authorList>
            <person name="Bishop-Lilly K.A."/>
            <person name="Broomall S.M."/>
            <person name="Chain P.S."/>
            <person name="Chertkov O."/>
            <person name="Coyne S.R."/>
            <person name="Daligault H.E."/>
            <person name="Davenport K.W."/>
            <person name="Erkkila T."/>
            <person name="Frey K.G."/>
            <person name="Gibbons H.S."/>
            <person name="Gu W."/>
            <person name="Jaissle J."/>
            <person name="Johnson S.L."/>
            <person name="Koroleva G.I."/>
            <person name="Ladner J.T."/>
            <person name="Lo C.-C."/>
            <person name="Minogue T.D."/>
            <person name="Munk C."/>
            <person name="Palacios G.F."/>
            <person name="Redden C.L."/>
            <person name="Rosenzweig C.N."/>
            <person name="Scholz M.B."/>
            <person name="Teshima H."/>
            <person name="Xu Y."/>
        </authorList>
    </citation>
    <scope>NUCLEOTIDE SEQUENCE [LARGE SCALE GENOMIC DNA]</scope>
    <source>
        <strain evidence="2 3">BHP</strain>
    </source>
</reference>
<feature type="transmembrane region" description="Helical" evidence="1">
    <location>
        <begin position="7"/>
        <end position="25"/>
    </location>
</feature>
<comment type="caution">
    <text evidence="2">The sequence shown here is derived from an EMBL/GenBank/DDBJ whole genome shotgun (WGS) entry which is preliminary data.</text>
</comment>
<gene>
    <name evidence="2" type="ORF">DJ93_5796</name>
</gene>
<dbReference type="AlphaFoldDB" id="A0A090Y9Q4"/>
<evidence type="ECO:0000313" key="3">
    <source>
        <dbReference type="Proteomes" id="UP000029389"/>
    </source>
</evidence>
<evidence type="ECO:0000313" key="2">
    <source>
        <dbReference type="EMBL" id="KFM95204.1"/>
    </source>
</evidence>
<evidence type="ECO:0000256" key="1">
    <source>
        <dbReference type="SAM" id="Phobius"/>
    </source>
</evidence>